<sequence>MGMISIYTAVEDRLSAAVLERLVEETDGKLGIGVAIPPKGSGDLKKKLPELIHLAPHIPVVLLTDLDRKECAPSLIGEWLGQQAKPDKLLFRVAVREVEAWLLADKHNFARFAHIPPSKLPESPEDLNDPKQTLLNLVARHSPSSLKQDIVADHGHGPRQGLAYNERLSQFVYSCWDPEEASMRADSLARTRLRIGKLACQ</sequence>
<reference evidence="1 3" key="2">
    <citation type="submission" date="2020-07" db="EMBL/GenBank/DDBJ databases">
        <title>Identification of Halomonas strains.</title>
        <authorList>
            <person name="Xiao Z."/>
            <person name="Shen J."/>
        </authorList>
    </citation>
    <scope>NUCLEOTIDE SEQUENCE [LARGE SCALE GENOMIC DNA]</scope>
    <source>
        <strain evidence="1 3">DSM 17331</strain>
    </source>
</reference>
<protein>
    <submittedName>
        <fullName evidence="1">DUF4276 family protein</fullName>
    </submittedName>
</protein>
<organism evidence="1 3">
    <name type="scientific">Billgrantia kenyensis</name>
    <dbReference type="NCBI Taxonomy" id="321266"/>
    <lineage>
        <taxon>Bacteria</taxon>
        <taxon>Pseudomonadati</taxon>
        <taxon>Pseudomonadota</taxon>
        <taxon>Gammaproteobacteria</taxon>
        <taxon>Oceanospirillales</taxon>
        <taxon>Halomonadaceae</taxon>
        <taxon>Billgrantia</taxon>
    </lineage>
</organism>
<dbReference type="Proteomes" id="UP000518091">
    <property type="component" value="Unassembled WGS sequence"/>
</dbReference>
<reference evidence="2 4" key="1">
    <citation type="submission" date="2020-05" db="EMBL/GenBank/DDBJ databases">
        <title>Comparative genomic analysis of denitrifying bacteria from Halomonas genus.</title>
        <authorList>
            <person name="Wang L."/>
            <person name="Shao Z."/>
        </authorList>
    </citation>
    <scope>NUCLEOTIDE SEQUENCE [LARGE SCALE GENOMIC DNA]</scope>
    <source>
        <strain evidence="2 4">DSM 17331</strain>
    </source>
</reference>
<keyword evidence="4" id="KW-1185">Reference proteome</keyword>
<proteinExistence type="predicted"/>
<comment type="caution">
    <text evidence="1">The sequence shown here is derived from an EMBL/GenBank/DDBJ whole genome shotgun (WGS) entry which is preliminary data.</text>
</comment>
<accession>A0A7V9W130</accession>
<dbReference type="EMBL" id="JACEFT010000009">
    <property type="protein sequence ID" value="MBA2779101.1"/>
    <property type="molecule type" value="Genomic_DNA"/>
</dbReference>
<evidence type="ECO:0000313" key="4">
    <source>
        <dbReference type="Proteomes" id="UP000814353"/>
    </source>
</evidence>
<dbReference type="RefSeq" id="WP_181514583.1">
    <property type="nucleotide sequence ID" value="NZ_JABFUB010000002.1"/>
</dbReference>
<dbReference type="AlphaFoldDB" id="A0A7V9W130"/>
<evidence type="ECO:0000313" key="1">
    <source>
        <dbReference type="EMBL" id="MBA2779101.1"/>
    </source>
</evidence>
<dbReference type="Proteomes" id="UP000814353">
    <property type="component" value="Unassembled WGS sequence"/>
</dbReference>
<evidence type="ECO:0000313" key="2">
    <source>
        <dbReference type="EMBL" id="MCG6660528.1"/>
    </source>
</evidence>
<dbReference type="EMBL" id="JABFUB010000002">
    <property type="protein sequence ID" value="MCG6660528.1"/>
    <property type="molecule type" value="Genomic_DNA"/>
</dbReference>
<name>A0A7V9W130_9GAMM</name>
<gene>
    <name evidence="1" type="ORF">H1D44_09335</name>
    <name evidence="2" type="ORF">HOP48_03070</name>
</gene>
<evidence type="ECO:0000313" key="3">
    <source>
        <dbReference type="Proteomes" id="UP000518091"/>
    </source>
</evidence>